<evidence type="ECO:0000256" key="7">
    <source>
        <dbReference type="ARBA" id="ARBA00023157"/>
    </source>
</evidence>
<evidence type="ECO:0000256" key="5">
    <source>
        <dbReference type="ARBA" id="ARBA00023010"/>
    </source>
</evidence>
<dbReference type="PANTHER" id="PTHR13172">
    <property type="entry name" value="MITOCHONDRIAL IMPORT INNER MEMBRANE TRANSLOCASE SUBUNIT TIM9B"/>
    <property type="match status" value="1"/>
</dbReference>
<organism evidence="11">
    <name type="scientific">Ixodes ricinus</name>
    <name type="common">Common tick</name>
    <name type="synonym">Acarus ricinus</name>
    <dbReference type="NCBI Taxonomy" id="34613"/>
    <lineage>
        <taxon>Eukaryota</taxon>
        <taxon>Metazoa</taxon>
        <taxon>Ecdysozoa</taxon>
        <taxon>Arthropoda</taxon>
        <taxon>Chelicerata</taxon>
        <taxon>Arachnida</taxon>
        <taxon>Acari</taxon>
        <taxon>Parasitiformes</taxon>
        <taxon>Ixodida</taxon>
        <taxon>Ixodoidea</taxon>
        <taxon>Ixodidae</taxon>
        <taxon>Ixodinae</taxon>
        <taxon>Ixodes</taxon>
    </lineage>
</organism>
<evidence type="ECO:0000313" key="11">
    <source>
        <dbReference type="EMBL" id="MXU87680.1"/>
    </source>
</evidence>
<evidence type="ECO:0000256" key="2">
    <source>
        <dbReference type="ARBA" id="ARBA00022723"/>
    </source>
</evidence>
<dbReference type="SUPFAM" id="SSF144122">
    <property type="entry name" value="Tim10-like"/>
    <property type="match status" value="1"/>
</dbReference>
<dbReference type="InterPro" id="IPR035427">
    <property type="entry name" value="Tim10-like_dom_sf"/>
</dbReference>
<sequence>MAADDAALRNFRDFLMIYNRMTEVCFKECVNNLNYRELTSQESSCVEHCVGKSINVNHRMMAIYMEVQPEMMKHALEAQQQQQQQQEEQKQQPVEAQS</sequence>
<protein>
    <recommendedName>
        <fullName evidence="8">Mitochondrial import inner membrane translocase subunit</fullName>
    </recommendedName>
</protein>
<evidence type="ECO:0000259" key="10">
    <source>
        <dbReference type="Pfam" id="PF02953"/>
    </source>
</evidence>
<comment type="subcellular location">
    <subcellularLocation>
        <location evidence="8">Mitochondrion inner membrane</location>
        <topology evidence="8">Peripheral membrane protein</topology>
        <orientation evidence="8">Intermembrane side</orientation>
    </subcellularLocation>
</comment>
<dbReference type="EMBL" id="GIFC01005597">
    <property type="protein sequence ID" value="MXU87680.1"/>
    <property type="molecule type" value="Transcribed_RNA"/>
</dbReference>
<keyword evidence="7 8" id="KW-1015">Disulfide bond</keyword>
<keyword evidence="6 8" id="KW-0496">Mitochondrion</keyword>
<evidence type="ECO:0000256" key="3">
    <source>
        <dbReference type="ARBA" id="ARBA00022833"/>
    </source>
</evidence>
<feature type="region of interest" description="Disordered" evidence="9">
    <location>
        <begin position="74"/>
        <end position="98"/>
    </location>
</feature>
<dbReference type="GO" id="GO:0046872">
    <property type="term" value="F:metal ion binding"/>
    <property type="evidence" value="ECO:0007669"/>
    <property type="project" value="UniProtKB-KW"/>
</dbReference>
<comment type="domain">
    <text evidence="8">The twin CX3C motif contains 4 conserved Cys residues that form 2 disulfide bonds in the mitochondrial intermembrane space.</text>
</comment>
<keyword evidence="2" id="KW-0479">Metal-binding</keyword>
<accession>A0A6B0UEA4</accession>
<dbReference type="Pfam" id="PF02953">
    <property type="entry name" value="zf-Tim10_DDP"/>
    <property type="match status" value="1"/>
</dbReference>
<dbReference type="InterPro" id="IPR050673">
    <property type="entry name" value="Mito_inner_translocase_sub"/>
</dbReference>
<reference evidence="11" key="1">
    <citation type="submission" date="2019-12" db="EMBL/GenBank/DDBJ databases">
        <title>An insight into the sialome of adult female Ixodes ricinus ticks feeding for 6 days.</title>
        <authorList>
            <person name="Perner J."/>
            <person name="Ribeiro J.M.C."/>
        </authorList>
    </citation>
    <scope>NUCLEOTIDE SEQUENCE</scope>
    <source>
        <strain evidence="11">Semi-engorged</strain>
        <tissue evidence="11">Salivary glands</tissue>
    </source>
</reference>
<dbReference type="InterPro" id="IPR004217">
    <property type="entry name" value="Tim10-like"/>
</dbReference>
<evidence type="ECO:0000256" key="1">
    <source>
        <dbReference type="ARBA" id="ARBA00022448"/>
    </source>
</evidence>
<evidence type="ECO:0000256" key="4">
    <source>
        <dbReference type="ARBA" id="ARBA00022927"/>
    </source>
</evidence>
<dbReference type="GO" id="GO:0005743">
    <property type="term" value="C:mitochondrial inner membrane"/>
    <property type="evidence" value="ECO:0007669"/>
    <property type="project" value="UniProtKB-SubCell"/>
</dbReference>
<keyword evidence="1 8" id="KW-0813">Transport</keyword>
<keyword evidence="8" id="KW-0472">Membrane</keyword>
<evidence type="ECO:0000256" key="8">
    <source>
        <dbReference type="RuleBase" id="RU367043"/>
    </source>
</evidence>
<keyword evidence="3" id="KW-0862">Zinc</keyword>
<keyword evidence="4 8" id="KW-0653">Protein transport</keyword>
<evidence type="ECO:0000256" key="6">
    <source>
        <dbReference type="ARBA" id="ARBA00023128"/>
    </source>
</evidence>
<evidence type="ECO:0000256" key="9">
    <source>
        <dbReference type="SAM" id="MobiDB-lite"/>
    </source>
</evidence>
<dbReference type="Gene3D" id="1.10.287.810">
    <property type="entry name" value="Mitochondrial import inner membrane translocase subunit tim13 like domains"/>
    <property type="match status" value="1"/>
</dbReference>
<dbReference type="AlphaFoldDB" id="A0A6B0UEA4"/>
<comment type="function">
    <text evidence="8">Mitochondrial intermembrane chaperone that participates in the import and insertion of some multi-pass transmembrane proteins into the mitochondrial inner membrane. Also required for the transfer of beta-barrel precursors from the TOM complex to the sorting and assembly machinery (SAM complex) of the outer membrane. Acts as a chaperone-like protein that protects the hydrophobic precursors from aggregation and guide them through the mitochondrial intermembrane space.</text>
</comment>
<comment type="subunit">
    <text evidence="8">Heterohexamer.</text>
</comment>
<keyword evidence="5 8" id="KW-0811">Translocation</keyword>
<name>A0A6B0UEA4_IXORI</name>
<proteinExistence type="inferred from homology"/>
<keyword evidence="8" id="KW-0999">Mitochondrion inner membrane</keyword>
<keyword evidence="8" id="KW-0143">Chaperone</keyword>
<feature type="domain" description="Tim10-like" evidence="10">
    <location>
        <begin position="8"/>
        <end position="65"/>
    </location>
</feature>
<comment type="similarity">
    <text evidence="8">Belongs to the small Tim family.</text>
</comment>
<dbReference type="GO" id="GO:0015031">
    <property type="term" value="P:protein transport"/>
    <property type="evidence" value="ECO:0007669"/>
    <property type="project" value="UniProtKB-KW"/>
</dbReference>